<organism evidence="1 2">
    <name type="scientific">Litorivicinus lipolyticus</name>
    <dbReference type="NCBI Taxonomy" id="418701"/>
    <lineage>
        <taxon>Bacteria</taxon>
        <taxon>Pseudomonadati</taxon>
        <taxon>Pseudomonadota</taxon>
        <taxon>Gammaproteobacteria</taxon>
        <taxon>Oceanospirillales</taxon>
        <taxon>Litorivicinaceae</taxon>
        <taxon>Litorivicinus</taxon>
    </lineage>
</organism>
<dbReference type="RefSeq" id="WP_153714096.1">
    <property type="nucleotide sequence ID" value="NZ_CP045871.1"/>
</dbReference>
<dbReference type="EMBL" id="CP045871">
    <property type="protein sequence ID" value="QGG80592.1"/>
    <property type="molecule type" value="Genomic_DNA"/>
</dbReference>
<dbReference type="Proteomes" id="UP000388235">
    <property type="component" value="Chromosome"/>
</dbReference>
<keyword evidence="2" id="KW-1185">Reference proteome</keyword>
<gene>
    <name evidence="1" type="ORF">GH975_08415</name>
</gene>
<proteinExistence type="predicted"/>
<evidence type="ECO:0000313" key="2">
    <source>
        <dbReference type="Proteomes" id="UP000388235"/>
    </source>
</evidence>
<name>A0A5Q2QE38_9GAMM</name>
<dbReference type="KEGG" id="llp:GH975_08415"/>
<sequence length="331" mass="37492">MRALSIHSLLDLIKLFEQSVQRVVCDDGQILTGIPGWKLHQYEALDSERISEWCDCIGYAGYYPASYGNDHSDVDVFPDDESDRYLYRCPESFEFRSIEAAEIAIYHPREEQFLNAMADLLDIPLALRSGISQADIQGTLWRIGKVRLGHTLTDVWVARGLALSVDAVFHRLQQTDLSDLGIILTTGNSLPAIITVPRHYRVIPIKEVIDSTQNVARIDMERLRLLMTGANFTDESSMSPVHFDEYTNTLTISTNPTPWMIRGPKQAAAIKYMAEQAYKGRWELSAAEILKAVNGNKTHGICRRIPSLFNGNDDWHGYIMNIRRGVWGFIT</sequence>
<dbReference type="OrthoDB" id="7053307at2"/>
<accession>A0A5Q2QE38</accession>
<evidence type="ECO:0000313" key="1">
    <source>
        <dbReference type="EMBL" id="QGG80592.1"/>
    </source>
</evidence>
<protein>
    <submittedName>
        <fullName evidence="1">Uncharacterized protein</fullName>
    </submittedName>
</protein>
<dbReference type="AlphaFoldDB" id="A0A5Q2QE38"/>
<reference evidence="1 2" key="1">
    <citation type="submission" date="2019-11" db="EMBL/GenBank/DDBJ databases">
        <authorList>
            <person name="Khan S.A."/>
            <person name="Jeon C.O."/>
            <person name="Chun B.H."/>
        </authorList>
    </citation>
    <scope>NUCLEOTIDE SEQUENCE [LARGE SCALE GENOMIC DNA]</scope>
    <source>
        <strain evidence="1 2">IMCC 1097</strain>
    </source>
</reference>